<comment type="caution">
    <text evidence="3">The sequence shown here is derived from an EMBL/GenBank/DDBJ whole genome shotgun (WGS) entry which is preliminary data.</text>
</comment>
<accession>A0AA38FP21</accession>
<dbReference type="SUPFAM" id="SSF56112">
    <property type="entry name" value="Protein kinase-like (PK-like)"/>
    <property type="match status" value="1"/>
</dbReference>
<comment type="similarity">
    <text evidence="1">Belongs to the protein kinase superfamily. STE Ser/Thr protein kinase family. STE20 subfamily.</text>
</comment>
<feature type="region of interest" description="Disordered" evidence="2">
    <location>
        <begin position="413"/>
        <end position="432"/>
    </location>
</feature>
<dbReference type="OMA" id="KGFSMNP"/>
<dbReference type="InterPro" id="IPR047173">
    <property type="entry name" value="STRAD_A/B-like"/>
</dbReference>
<gene>
    <name evidence="3" type="ORF">KI387_035216</name>
</gene>
<dbReference type="InterPro" id="IPR011009">
    <property type="entry name" value="Kinase-like_dom_sf"/>
</dbReference>
<evidence type="ECO:0000256" key="1">
    <source>
        <dbReference type="ARBA" id="ARBA00008874"/>
    </source>
</evidence>
<proteinExistence type="inferred from homology"/>
<keyword evidence="4" id="KW-1185">Reference proteome</keyword>
<dbReference type="PANTHER" id="PTHR48014">
    <property type="entry name" value="SERINE/THREONINE-PROTEIN KINASE FRAY2"/>
    <property type="match status" value="1"/>
</dbReference>
<sequence>MIAMCLVKDQTKRPTAEKLLKHSFFKQAKSPEYVVRNLLQGLPPLWDRVKALQLKDSAQLALKRMPSAEQEALSQSEYKRGVSAWNFDIEDLKAQAALMQDDDDTLGGKEEDDTSGPSMKKSPSKSLETSISSDTKKVKTEQRLPLMQSSSINELSNFSDLKIQGRKETKEIEFANGDTNITNPDRHGDLRLLDSSKIDDREQQKNFYKDRQSNNGTSVRKTFELEQVEVTAERSHARPSHQAHSGPLMIDRMLGYEREKNGRNLAEPFKQDLRKDPVLSGPLMLSNRASTNSLSAPLRSSGGFKDYQEDKSKAGVVQKKGRFSVTSEDVDLVENVHLPSVSRRPSQSIALRKSASVGDWLSEQKPAPVQLPKDPVSSTIPVAVITPHLHIILQQAINQEELLVSLLTSLQQTEAGNPGQQPGKWSSQSRNGSLEPLVETAAEREQILLSKIGELQFQILSLTDELHAVRHKSFQLQRQLDAVYNREEEEKSQKDRKEKEDI</sequence>
<reference evidence="3 4" key="1">
    <citation type="journal article" date="2021" name="Nat. Plants">
        <title>The Taxus genome provides insights into paclitaxel biosynthesis.</title>
        <authorList>
            <person name="Xiong X."/>
            <person name="Gou J."/>
            <person name="Liao Q."/>
            <person name="Li Y."/>
            <person name="Zhou Q."/>
            <person name="Bi G."/>
            <person name="Li C."/>
            <person name="Du R."/>
            <person name="Wang X."/>
            <person name="Sun T."/>
            <person name="Guo L."/>
            <person name="Liang H."/>
            <person name="Lu P."/>
            <person name="Wu Y."/>
            <person name="Zhang Z."/>
            <person name="Ro D.K."/>
            <person name="Shang Y."/>
            <person name="Huang S."/>
            <person name="Yan J."/>
        </authorList>
    </citation>
    <scope>NUCLEOTIDE SEQUENCE [LARGE SCALE GENOMIC DNA]</scope>
    <source>
        <strain evidence="3">Ta-2019</strain>
    </source>
</reference>
<organism evidence="3 4">
    <name type="scientific">Taxus chinensis</name>
    <name type="common">Chinese yew</name>
    <name type="synonym">Taxus wallichiana var. chinensis</name>
    <dbReference type="NCBI Taxonomy" id="29808"/>
    <lineage>
        <taxon>Eukaryota</taxon>
        <taxon>Viridiplantae</taxon>
        <taxon>Streptophyta</taxon>
        <taxon>Embryophyta</taxon>
        <taxon>Tracheophyta</taxon>
        <taxon>Spermatophyta</taxon>
        <taxon>Pinopsida</taxon>
        <taxon>Pinidae</taxon>
        <taxon>Conifers II</taxon>
        <taxon>Cupressales</taxon>
        <taxon>Taxaceae</taxon>
        <taxon>Taxus</taxon>
    </lineage>
</organism>
<dbReference type="EMBL" id="JAHRHJ020000007">
    <property type="protein sequence ID" value="KAH9307305.1"/>
    <property type="molecule type" value="Genomic_DNA"/>
</dbReference>
<feature type="region of interest" description="Disordered" evidence="2">
    <location>
        <begin position="288"/>
        <end position="307"/>
    </location>
</feature>
<feature type="compositionally biased region" description="Acidic residues" evidence="2">
    <location>
        <begin position="100"/>
        <end position="114"/>
    </location>
</feature>
<evidence type="ECO:0000313" key="3">
    <source>
        <dbReference type="EMBL" id="KAH9307305.1"/>
    </source>
</evidence>
<name>A0AA38FP21_TAXCH</name>
<protein>
    <submittedName>
        <fullName evidence="3">Uncharacterized protein</fullName>
    </submittedName>
</protein>
<dbReference type="AlphaFoldDB" id="A0AA38FP21"/>
<feature type="region of interest" description="Disordered" evidence="2">
    <location>
        <begin position="100"/>
        <end position="151"/>
    </location>
</feature>
<feature type="compositionally biased region" description="Low complexity" evidence="2">
    <location>
        <begin position="115"/>
        <end position="126"/>
    </location>
</feature>
<feature type="compositionally biased region" description="Polar residues" evidence="2">
    <location>
        <begin position="418"/>
        <end position="432"/>
    </location>
</feature>
<evidence type="ECO:0000256" key="2">
    <source>
        <dbReference type="SAM" id="MobiDB-lite"/>
    </source>
</evidence>
<dbReference type="PANTHER" id="PTHR48014:SF21">
    <property type="entry name" value="SERINE_THREONINE-PROTEIN KINASE FRAY2"/>
    <property type="match status" value="1"/>
</dbReference>
<dbReference type="Proteomes" id="UP000824469">
    <property type="component" value="Unassembled WGS sequence"/>
</dbReference>
<dbReference type="GO" id="GO:0043539">
    <property type="term" value="F:protein serine/threonine kinase activator activity"/>
    <property type="evidence" value="ECO:0007669"/>
    <property type="project" value="InterPro"/>
</dbReference>
<evidence type="ECO:0000313" key="4">
    <source>
        <dbReference type="Proteomes" id="UP000824469"/>
    </source>
</evidence>
<dbReference type="Gene3D" id="1.10.510.10">
    <property type="entry name" value="Transferase(Phosphotransferase) domain 1"/>
    <property type="match status" value="1"/>
</dbReference>